<dbReference type="InterPro" id="IPR011989">
    <property type="entry name" value="ARM-like"/>
</dbReference>
<dbReference type="InterPro" id="IPR050693">
    <property type="entry name" value="Hsp70_NEF-Inhibitors"/>
</dbReference>
<dbReference type="InterPro" id="IPR016024">
    <property type="entry name" value="ARM-type_fold"/>
</dbReference>
<protein>
    <recommendedName>
        <fullName evidence="3">Hsp70 nucleotide exchange factor FES1</fullName>
    </recommendedName>
    <alternativeName>
        <fullName evidence="2">Hsp70 nucleotide exchange factor fes1</fullName>
    </alternativeName>
</protein>
<evidence type="ECO:0000313" key="7">
    <source>
        <dbReference type="Proteomes" id="UP000000709"/>
    </source>
</evidence>
<dbReference type="GO" id="GO:0071629">
    <property type="term" value="P:cytoplasm protein quality control by the ubiquitin-proteasome system"/>
    <property type="evidence" value="ECO:0007669"/>
    <property type="project" value="EnsemblFungi"/>
</dbReference>
<dbReference type="InParanoid" id="G3ATW0"/>
<dbReference type="EMBL" id="GL996505">
    <property type="protein sequence ID" value="EGW30335.1"/>
    <property type="molecule type" value="Genomic_DNA"/>
</dbReference>
<evidence type="ECO:0000256" key="4">
    <source>
        <dbReference type="ARBA" id="ARBA00022737"/>
    </source>
</evidence>
<dbReference type="RefSeq" id="XP_007377306.1">
    <property type="nucleotide sequence ID" value="XM_007377244.1"/>
</dbReference>
<dbReference type="InterPro" id="IPR013918">
    <property type="entry name" value="Nucleotide_exch_fac_Fes1"/>
</dbReference>
<evidence type="ECO:0000256" key="2">
    <source>
        <dbReference type="ARBA" id="ARBA00015214"/>
    </source>
</evidence>
<dbReference type="KEGG" id="spaa:SPAPADRAFT_63190"/>
<dbReference type="Proteomes" id="UP000000709">
    <property type="component" value="Unassembled WGS sequence"/>
</dbReference>
<keyword evidence="4" id="KW-0677">Repeat</keyword>
<reference evidence="6 7" key="1">
    <citation type="journal article" date="2011" name="Proc. Natl. Acad. Sci. U.S.A.">
        <title>Comparative genomics of xylose-fermenting fungi for enhanced biofuel production.</title>
        <authorList>
            <person name="Wohlbach D.J."/>
            <person name="Kuo A."/>
            <person name="Sato T.K."/>
            <person name="Potts K.M."/>
            <person name="Salamov A.A."/>
            <person name="LaButti K.M."/>
            <person name="Sun H."/>
            <person name="Clum A."/>
            <person name="Pangilinan J.L."/>
            <person name="Lindquist E.A."/>
            <person name="Lucas S."/>
            <person name="Lapidus A."/>
            <person name="Jin M."/>
            <person name="Gunawan C."/>
            <person name="Balan V."/>
            <person name="Dale B.E."/>
            <person name="Jeffries T.W."/>
            <person name="Zinkel R."/>
            <person name="Barry K.W."/>
            <person name="Grigoriev I.V."/>
            <person name="Gasch A.P."/>
        </authorList>
    </citation>
    <scope>NUCLEOTIDE SEQUENCE [LARGE SCALE GENOMIC DNA]</scope>
    <source>
        <strain evidence="7">NRRL Y-27907 / 11-Y1</strain>
    </source>
</reference>
<dbReference type="Pfam" id="PF08609">
    <property type="entry name" value="Fes1"/>
    <property type="match status" value="1"/>
</dbReference>
<dbReference type="GeneID" id="18874634"/>
<name>G3ATW0_SPAPN</name>
<evidence type="ECO:0000313" key="6">
    <source>
        <dbReference type="EMBL" id="EGW30335.1"/>
    </source>
</evidence>
<dbReference type="eggNOG" id="KOG2160">
    <property type="taxonomic scope" value="Eukaryota"/>
</dbReference>
<accession>G3ATW0</accession>
<organism evidence="7">
    <name type="scientific">Spathaspora passalidarum (strain NRRL Y-27907 / 11-Y1)</name>
    <dbReference type="NCBI Taxonomy" id="619300"/>
    <lineage>
        <taxon>Eukaryota</taxon>
        <taxon>Fungi</taxon>
        <taxon>Dikarya</taxon>
        <taxon>Ascomycota</taxon>
        <taxon>Saccharomycotina</taxon>
        <taxon>Pichiomycetes</taxon>
        <taxon>Debaryomycetaceae</taxon>
        <taxon>Spathaspora</taxon>
    </lineage>
</organism>
<sequence>MDKLLQWSIAQQSGDQEAMARIGQPDEKMLQQLFGGPDEPTLMKQSITLVNDPEVTLENKEIALENFEMLIENLDNANNIENLKLWPSIVNLLDPTSPESLRLLACSIIGTAVQNNPKSQEDFSNTEGINHLIQLAHSDTNKQIQLKALYAISSFIRNYKPAYTQFEQYQGWNIIQSDTTDSKRIIRVLSIVSSILSNGIDTNTHQQIKQQGLPGLLVSVLHKDSNVNLLDKAINIIVELHNHKYEFTDEEISSIKAAIQDISNVEHLNKDDLDAVTNIWA</sequence>
<evidence type="ECO:0000259" key="5">
    <source>
        <dbReference type="Pfam" id="PF08609"/>
    </source>
</evidence>
<gene>
    <name evidence="6" type="ORF">SPAPADRAFT_63190</name>
</gene>
<dbReference type="HOGENOM" id="CLU_046722_1_0_1"/>
<dbReference type="STRING" id="619300.G3ATW0"/>
<dbReference type="FunCoup" id="G3ATW0">
    <property type="interactions" value="209"/>
</dbReference>
<dbReference type="PANTHER" id="PTHR19316">
    <property type="entry name" value="PROTEIN FOLDING REGULATOR"/>
    <property type="match status" value="1"/>
</dbReference>
<evidence type="ECO:0000256" key="3">
    <source>
        <dbReference type="ARBA" id="ARBA00020719"/>
    </source>
</evidence>
<dbReference type="SUPFAM" id="SSF48371">
    <property type="entry name" value="ARM repeat"/>
    <property type="match status" value="1"/>
</dbReference>
<dbReference type="PANTHER" id="PTHR19316:SF18">
    <property type="entry name" value="HSP70-BINDING PROTEIN 1"/>
    <property type="match status" value="1"/>
</dbReference>
<dbReference type="AlphaFoldDB" id="G3ATW0"/>
<dbReference type="OMA" id="LHWSIAN"/>
<feature type="domain" description="Nucleotide exchange factor Fes1" evidence="5">
    <location>
        <begin position="1"/>
        <end position="80"/>
    </location>
</feature>
<dbReference type="GO" id="GO:0005783">
    <property type="term" value="C:endoplasmic reticulum"/>
    <property type="evidence" value="ECO:0007669"/>
    <property type="project" value="TreeGrafter"/>
</dbReference>
<proteinExistence type="inferred from homology"/>
<dbReference type="Gene3D" id="1.25.10.10">
    <property type="entry name" value="Leucine-rich Repeat Variant"/>
    <property type="match status" value="1"/>
</dbReference>
<evidence type="ECO:0000256" key="1">
    <source>
        <dbReference type="ARBA" id="ARBA00011045"/>
    </source>
</evidence>
<keyword evidence="7" id="KW-1185">Reference proteome</keyword>
<comment type="similarity">
    <text evidence="1">Belongs to the FES1 family.</text>
</comment>
<dbReference type="GO" id="GO:0000774">
    <property type="term" value="F:adenyl-nucleotide exchange factor activity"/>
    <property type="evidence" value="ECO:0007669"/>
    <property type="project" value="EnsemblFungi"/>
</dbReference>
<dbReference type="GO" id="GO:0005829">
    <property type="term" value="C:cytosol"/>
    <property type="evidence" value="ECO:0007669"/>
    <property type="project" value="EnsemblFungi"/>
</dbReference>